<gene>
    <name evidence="2" type="ORF">CA12_01010</name>
</gene>
<keyword evidence="3" id="KW-1185">Reference proteome</keyword>
<dbReference type="RefSeq" id="WP_145356641.1">
    <property type="nucleotide sequence ID" value="NZ_CP036265.1"/>
</dbReference>
<keyword evidence="1" id="KW-0732">Signal</keyword>
<reference evidence="2 3" key="1">
    <citation type="submission" date="2019-02" db="EMBL/GenBank/DDBJ databases">
        <title>Deep-cultivation of Planctomycetes and their phenomic and genomic characterization uncovers novel biology.</title>
        <authorList>
            <person name="Wiegand S."/>
            <person name="Jogler M."/>
            <person name="Boedeker C."/>
            <person name="Pinto D."/>
            <person name="Vollmers J."/>
            <person name="Rivas-Marin E."/>
            <person name="Kohn T."/>
            <person name="Peeters S.H."/>
            <person name="Heuer A."/>
            <person name="Rast P."/>
            <person name="Oberbeckmann S."/>
            <person name="Bunk B."/>
            <person name="Jeske O."/>
            <person name="Meyerdierks A."/>
            <person name="Storesund J.E."/>
            <person name="Kallscheuer N."/>
            <person name="Luecker S."/>
            <person name="Lage O.M."/>
            <person name="Pohl T."/>
            <person name="Merkel B.J."/>
            <person name="Hornburger P."/>
            <person name="Mueller R.-W."/>
            <person name="Bruemmer F."/>
            <person name="Labrenz M."/>
            <person name="Spormann A.M."/>
            <person name="Op den Camp H."/>
            <person name="Overmann J."/>
            <person name="Amann R."/>
            <person name="Jetten M.S.M."/>
            <person name="Mascher T."/>
            <person name="Medema M.H."/>
            <person name="Devos D.P."/>
            <person name="Kaster A.-K."/>
            <person name="Ovreas L."/>
            <person name="Rohde M."/>
            <person name="Galperin M.Y."/>
            <person name="Jogler C."/>
        </authorList>
    </citation>
    <scope>NUCLEOTIDE SEQUENCE [LARGE SCALE GENOMIC DNA]</scope>
    <source>
        <strain evidence="2 3">CA12</strain>
    </source>
</reference>
<dbReference type="Proteomes" id="UP000318741">
    <property type="component" value="Chromosome"/>
</dbReference>
<evidence type="ECO:0000313" key="3">
    <source>
        <dbReference type="Proteomes" id="UP000318741"/>
    </source>
</evidence>
<organism evidence="2 3">
    <name type="scientific">Alienimonas californiensis</name>
    <dbReference type="NCBI Taxonomy" id="2527989"/>
    <lineage>
        <taxon>Bacteria</taxon>
        <taxon>Pseudomonadati</taxon>
        <taxon>Planctomycetota</taxon>
        <taxon>Planctomycetia</taxon>
        <taxon>Planctomycetales</taxon>
        <taxon>Planctomycetaceae</taxon>
        <taxon>Alienimonas</taxon>
    </lineage>
</organism>
<name>A0A517P3V4_9PLAN</name>
<dbReference type="KEGG" id="acaf:CA12_01010"/>
<dbReference type="AlphaFoldDB" id="A0A517P3V4"/>
<accession>A0A517P3V4</accession>
<feature type="chain" id="PRO_5022045530" evidence="1">
    <location>
        <begin position="19"/>
        <end position="118"/>
    </location>
</feature>
<evidence type="ECO:0000256" key="1">
    <source>
        <dbReference type="SAM" id="SignalP"/>
    </source>
</evidence>
<evidence type="ECO:0000313" key="2">
    <source>
        <dbReference type="EMBL" id="QDT14033.1"/>
    </source>
</evidence>
<dbReference type="EMBL" id="CP036265">
    <property type="protein sequence ID" value="QDT14033.1"/>
    <property type="molecule type" value="Genomic_DNA"/>
</dbReference>
<protein>
    <submittedName>
        <fullName evidence="2">Uncharacterized protein</fullName>
    </submittedName>
</protein>
<proteinExistence type="predicted"/>
<feature type="signal peptide" evidence="1">
    <location>
        <begin position="1"/>
        <end position="18"/>
    </location>
</feature>
<sequence precursor="true">MSVLCTLTLALMAPTAPAADEAPLIVTKPYPIEDLTDGDDEACWKLAERVVGALDREAWATYGGPGSVRVVEPRGSFLSETKDSPSEPKKTLVVRQTQEHHQEVAVFLTKLRTSNNKD</sequence>